<evidence type="ECO:0000313" key="5">
    <source>
        <dbReference type="Proteomes" id="UP000243459"/>
    </source>
</evidence>
<reference evidence="5" key="1">
    <citation type="journal article" date="2017" name="Nat. Commun.">
        <title>The asparagus genome sheds light on the origin and evolution of a young Y chromosome.</title>
        <authorList>
            <person name="Harkess A."/>
            <person name="Zhou J."/>
            <person name="Xu C."/>
            <person name="Bowers J.E."/>
            <person name="Van der Hulst R."/>
            <person name="Ayyampalayam S."/>
            <person name="Mercati F."/>
            <person name="Riccardi P."/>
            <person name="McKain M.R."/>
            <person name="Kakrana A."/>
            <person name="Tang H."/>
            <person name="Ray J."/>
            <person name="Groenendijk J."/>
            <person name="Arikit S."/>
            <person name="Mathioni S.M."/>
            <person name="Nakano M."/>
            <person name="Shan H."/>
            <person name="Telgmann-Rauber A."/>
            <person name="Kanno A."/>
            <person name="Yue Z."/>
            <person name="Chen H."/>
            <person name="Li W."/>
            <person name="Chen Y."/>
            <person name="Xu X."/>
            <person name="Zhang Y."/>
            <person name="Luo S."/>
            <person name="Chen H."/>
            <person name="Gao J."/>
            <person name="Mao Z."/>
            <person name="Pires J.C."/>
            <person name="Luo M."/>
            <person name="Kudrna D."/>
            <person name="Wing R.A."/>
            <person name="Meyers B.C."/>
            <person name="Yi K."/>
            <person name="Kong H."/>
            <person name="Lavrijsen P."/>
            <person name="Sunseri F."/>
            <person name="Falavigna A."/>
            <person name="Ye Y."/>
            <person name="Leebens-Mack J.H."/>
            <person name="Chen G."/>
        </authorList>
    </citation>
    <scope>NUCLEOTIDE SEQUENCE [LARGE SCALE GENOMIC DNA]</scope>
    <source>
        <strain evidence="5">cv. DH0086</strain>
    </source>
</reference>
<dbReference type="GO" id="GO:0019748">
    <property type="term" value="P:secondary metabolic process"/>
    <property type="evidence" value="ECO:0007669"/>
    <property type="project" value="TreeGrafter"/>
</dbReference>
<keyword evidence="2" id="KW-0812">Transmembrane</keyword>
<gene>
    <name evidence="4" type="ORF">A4U43_C09F16630</name>
</gene>
<dbReference type="AlphaFoldDB" id="A0A5P1ECZ2"/>
<dbReference type="GO" id="GO:0016747">
    <property type="term" value="F:acyltransferase activity, transferring groups other than amino-acyl groups"/>
    <property type="evidence" value="ECO:0007669"/>
    <property type="project" value="TreeGrafter"/>
</dbReference>
<evidence type="ECO:0000256" key="1">
    <source>
        <dbReference type="ARBA" id="ARBA00009431"/>
    </source>
</evidence>
<dbReference type="InterPro" id="IPR001563">
    <property type="entry name" value="Peptidase_S10"/>
</dbReference>
<sequence length="296" mass="33521">MARPLLSLLPLLLFSSPALCAVTITHLPGFEGPLPFHLETGYASVDEVNGVELFYYFIRSERNPKEDPLILWHNGGPGCSAFSGLVFEIGPVKFVTSKYDGRLPSLVYNPYGWTKVANVIWVDSPVGTGFSFSRNPKGYVVDDTITSKQAYEFLRKWLVEHPQFISNHLYIAGDSFGGKIVPIVASMVAKGIEDGHYPLINLKGYLVGNPITGEAVDFNSRVEFAHMKIFINQLENCVYALKGIPGNYKVIEFLRDVISRTKNNYYIINIIIFCYYMLFYYMLLLLYITILTKYFN</sequence>
<dbReference type="Pfam" id="PF00450">
    <property type="entry name" value="Peptidase_S10"/>
    <property type="match status" value="1"/>
</dbReference>
<dbReference type="Gramene" id="ONK58786">
    <property type="protein sequence ID" value="ONK58786"/>
    <property type="gene ID" value="A4U43_C09F16630"/>
</dbReference>
<name>A0A5P1ECZ2_ASPOF</name>
<organism evidence="4 5">
    <name type="scientific">Asparagus officinalis</name>
    <name type="common">Garden asparagus</name>
    <dbReference type="NCBI Taxonomy" id="4686"/>
    <lineage>
        <taxon>Eukaryota</taxon>
        <taxon>Viridiplantae</taxon>
        <taxon>Streptophyta</taxon>
        <taxon>Embryophyta</taxon>
        <taxon>Tracheophyta</taxon>
        <taxon>Spermatophyta</taxon>
        <taxon>Magnoliopsida</taxon>
        <taxon>Liliopsida</taxon>
        <taxon>Asparagales</taxon>
        <taxon>Asparagaceae</taxon>
        <taxon>Asparagoideae</taxon>
        <taxon>Asparagus</taxon>
    </lineage>
</organism>
<accession>A0A5P1ECZ2</accession>
<proteinExistence type="inferred from homology"/>
<comment type="similarity">
    <text evidence="1">Belongs to the peptidase S10 family.</text>
</comment>
<dbReference type="PANTHER" id="PTHR11802:SF461">
    <property type="entry name" value="OS02G0687900 PROTEIN"/>
    <property type="match status" value="1"/>
</dbReference>
<dbReference type="PRINTS" id="PR00724">
    <property type="entry name" value="CRBOXYPTASEC"/>
</dbReference>
<feature type="signal peptide" evidence="3">
    <location>
        <begin position="1"/>
        <end position="20"/>
    </location>
</feature>
<dbReference type="InterPro" id="IPR029058">
    <property type="entry name" value="AB_hydrolase_fold"/>
</dbReference>
<keyword evidence="2" id="KW-1133">Transmembrane helix</keyword>
<feature type="transmembrane region" description="Helical" evidence="2">
    <location>
        <begin position="265"/>
        <end position="290"/>
    </location>
</feature>
<feature type="chain" id="PRO_5024292968" evidence="3">
    <location>
        <begin position="21"/>
        <end position="296"/>
    </location>
</feature>
<dbReference type="GO" id="GO:0004185">
    <property type="term" value="F:serine-type carboxypeptidase activity"/>
    <property type="evidence" value="ECO:0007669"/>
    <property type="project" value="InterPro"/>
</dbReference>
<dbReference type="GO" id="GO:0006508">
    <property type="term" value="P:proteolysis"/>
    <property type="evidence" value="ECO:0007669"/>
    <property type="project" value="InterPro"/>
</dbReference>
<keyword evidence="2" id="KW-0472">Membrane</keyword>
<evidence type="ECO:0000256" key="3">
    <source>
        <dbReference type="SAM" id="SignalP"/>
    </source>
</evidence>
<keyword evidence="5" id="KW-1185">Reference proteome</keyword>
<dbReference type="SUPFAM" id="SSF53474">
    <property type="entry name" value="alpha/beta-Hydrolases"/>
    <property type="match status" value="1"/>
</dbReference>
<dbReference type="FunFam" id="3.40.50.1820:FF:000072">
    <property type="entry name" value="Serine carboxypeptidase-like 19"/>
    <property type="match status" value="1"/>
</dbReference>
<dbReference type="PANTHER" id="PTHR11802">
    <property type="entry name" value="SERINE PROTEASE FAMILY S10 SERINE CARBOXYPEPTIDASE"/>
    <property type="match status" value="1"/>
</dbReference>
<dbReference type="Proteomes" id="UP000243459">
    <property type="component" value="Chromosome 9"/>
</dbReference>
<keyword evidence="3" id="KW-0732">Signal</keyword>
<evidence type="ECO:0000256" key="2">
    <source>
        <dbReference type="SAM" id="Phobius"/>
    </source>
</evidence>
<dbReference type="Gene3D" id="3.40.50.1820">
    <property type="entry name" value="alpha/beta hydrolase"/>
    <property type="match status" value="1"/>
</dbReference>
<evidence type="ECO:0000313" key="4">
    <source>
        <dbReference type="EMBL" id="ONK58786.1"/>
    </source>
</evidence>
<protein>
    <submittedName>
        <fullName evidence="4">Uncharacterized protein</fullName>
    </submittedName>
</protein>
<dbReference type="EMBL" id="CM007389">
    <property type="protein sequence ID" value="ONK58786.1"/>
    <property type="molecule type" value="Genomic_DNA"/>
</dbReference>
<dbReference type="OMA" id="LENCVYA"/>